<feature type="transmembrane region" description="Helical" evidence="1">
    <location>
        <begin position="36"/>
        <end position="58"/>
    </location>
</feature>
<feature type="transmembrane region" description="Helical" evidence="1">
    <location>
        <begin position="150"/>
        <end position="168"/>
    </location>
</feature>
<name>A0A432ZIC5_9GAMM</name>
<feature type="transmembrane region" description="Helical" evidence="1">
    <location>
        <begin position="175"/>
        <end position="198"/>
    </location>
</feature>
<evidence type="ECO:0000256" key="1">
    <source>
        <dbReference type="SAM" id="Phobius"/>
    </source>
</evidence>
<reference evidence="2 3" key="1">
    <citation type="journal article" date="2011" name="Front. Microbiol.">
        <title>Genomic signatures of strain selection and enhancement in Bacillus atrophaeus var. globigii, a historical biowarfare simulant.</title>
        <authorList>
            <person name="Gibbons H.S."/>
            <person name="Broomall S.M."/>
            <person name="McNew L.A."/>
            <person name="Daligault H."/>
            <person name="Chapman C."/>
            <person name="Bruce D."/>
            <person name="Karavis M."/>
            <person name="Krepps M."/>
            <person name="McGregor P.A."/>
            <person name="Hong C."/>
            <person name="Park K.H."/>
            <person name="Akmal A."/>
            <person name="Feldman A."/>
            <person name="Lin J.S."/>
            <person name="Chang W.E."/>
            <person name="Higgs B.W."/>
            <person name="Demirev P."/>
            <person name="Lindquist J."/>
            <person name="Liem A."/>
            <person name="Fochler E."/>
            <person name="Read T.D."/>
            <person name="Tapia R."/>
            <person name="Johnson S."/>
            <person name="Bishop-Lilly K.A."/>
            <person name="Detter C."/>
            <person name="Han C."/>
            <person name="Sozhamannan S."/>
            <person name="Rosenzweig C.N."/>
            <person name="Skowronski E.W."/>
        </authorList>
    </citation>
    <scope>NUCLEOTIDE SEQUENCE [LARGE SCALE GENOMIC DNA]</scope>
    <source>
        <strain evidence="2 3">CL-SP19</strain>
    </source>
</reference>
<feature type="transmembrane region" description="Helical" evidence="1">
    <location>
        <begin position="114"/>
        <end position="138"/>
    </location>
</feature>
<proteinExistence type="predicted"/>
<dbReference type="EMBL" id="PIQF01000001">
    <property type="protein sequence ID" value="RUO77698.1"/>
    <property type="molecule type" value="Genomic_DNA"/>
</dbReference>
<dbReference type="AlphaFoldDB" id="A0A432ZIC5"/>
<dbReference type="RefSeq" id="WP_126783967.1">
    <property type="nucleotide sequence ID" value="NZ_PIQF01000001.1"/>
</dbReference>
<feature type="transmembrane region" description="Helical" evidence="1">
    <location>
        <begin position="359"/>
        <end position="379"/>
    </location>
</feature>
<evidence type="ECO:0000313" key="2">
    <source>
        <dbReference type="EMBL" id="RUO77698.1"/>
    </source>
</evidence>
<keyword evidence="1" id="KW-0472">Membrane</keyword>
<feature type="transmembrane region" description="Helical" evidence="1">
    <location>
        <begin position="78"/>
        <end position="102"/>
    </location>
</feature>
<sequence length="397" mass="45160">MLTLVGIGMVFFMVMVILILWRWGQLPLQGKIPVSTWVFIAILFTSGLDVGLIMFPLTEFPVYADIENNKEYAFANPLAIEFGFWGFMVWAIYFVTCFYFCALEPKLKFFQITWVKWINNIVIIGTCAFTAHLLYANLSWYLPSIAPESGFPWVFATLVLVTICAAVYSSTELKFVKLLSVSSGGLFFALIIGLGIYITQQPNVAAGDYLSTLPLLSDYFVHLQRFILPINDYHAFYLFWWFAWSIMIGQFTARFVGNMKTVTLFANMLIWPSLSLGLWFSVLYLFYTKGIDTAGWINRCMVAVGVVFVLNSLDSLIRLYSDNLNLTVERMGKPRYFVLHSVLMVGLTVLFSLEFIRIQWVGALVIGIGLCCFLYLLAAKKRQLLPPSRPIIGVARK</sequence>
<keyword evidence="3" id="KW-1185">Reference proteome</keyword>
<feature type="transmembrane region" description="Helical" evidence="1">
    <location>
        <begin position="235"/>
        <end position="256"/>
    </location>
</feature>
<comment type="caution">
    <text evidence="2">The sequence shown here is derived from an EMBL/GenBank/DDBJ whole genome shotgun (WGS) entry which is preliminary data.</text>
</comment>
<gene>
    <name evidence="2" type="ORF">CWI81_04260</name>
</gene>
<organism evidence="2 3">
    <name type="scientific">Idiomarina seosinensis</name>
    <dbReference type="NCBI Taxonomy" id="281739"/>
    <lineage>
        <taxon>Bacteria</taxon>
        <taxon>Pseudomonadati</taxon>
        <taxon>Pseudomonadota</taxon>
        <taxon>Gammaproteobacteria</taxon>
        <taxon>Alteromonadales</taxon>
        <taxon>Idiomarinaceae</taxon>
        <taxon>Idiomarina</taxon>
    </lineage>
</organism>
<feature type="transmembrane region" description="Helical" evidence="1">
    <location>
        <begin position="334"/>
        <end position="353"/>
    </location>
</feature>
<dbReference type="OrthoDB" id="5596354at2"/>
<keyword evidence="1" id="KW-0812">Transmembrane</keyword>
<protein>
    <submittedName>
        <fullName evidence="2">Choline transporter</fullName>
    </submittedName>
</protein>
<feature type="transmembrane region" description="Helical" evidence="1">
    <location>
        <begin position="6"/>
        <end position="24"/>
    </location>
</feature>
<keyword evidence="1" id="KW-1133">Transmembrane helix</keyword>
<evidence type="ECO:0000313" key="3">
    <source>
        <dbReference type="Proteomes" id="UP000287908"/>
    </source>
</evidence>
<dbReference type="Proteomes" id="UP000287908">
    <property type="component" value="Unassembled WGS sequence"/>
</dbReference>
<feature type="transmembrane region" description="Helical" evidence="1">
    <location>
        <begin position="293"/>
        <end position="313"/>
    </location>
</feature>
<accession>A0A432ZIC5</accession>
<feature type="transmembrane region" description="Helical" evidence="1">
    <location>
        <begin position="268"/>
        <end position="287"/>
    </location>
</feature>